<evidence type="ECO:0000313" key="1">
    <source>
        <dbReference type="EMBL" id="QQG36757.1"/>
    </source>
</evidence>
<dbReference type="AlphaFoldDB" id="A0A7T5R3B6"/>
<evidence type="ECO:0000313" key="2">
    <source>
        <dbReference type="Proteomes" id="UP000595362"/>
    </source>
</evidence>
<sequence>MSIDDPLGQDQRRFELKRKFLSRAIGEGRGPEAIATLNRFYKNAQATHATPDAAILKNLEEIGRTERAEISRIIQECLAKTNFDRAEPPEIQELIEEELANQQNEINMMLSLGVPKNLLPELSPAIARLNAYERANGGAAIWSPADAQQQDRIEKFFLKNGRPPTNALN</sequence>
<gene>
    <name evidence="1" type="ORF">HYS17_03005</name>
</gene>
<proteinExistence type="predicted"/>
<name>A0A7T5R3B6_9BACT</name>
<dbReference type="EMBL" id="CP066681">
    <property type="protein sequence ID" value="QQG36757.1"/>
    <property type="molecule type" value="Genomic_DNA"/>
</dbReference>
<organism evidence="1 2">
    <name type="scientific">Micavibrio aeruginosavorus</name>
    <dbReference type="NCBI Taxonomy" id="349221"/>
    <lineage>
        <taxon>Bacteria</taxon>
        <taxon>Pseudomonadati</taxon>
        <taxon>Bdellovibrionota</taxon>
        <taxon>Bdellovibrionia</taxon>
        <taxon>Bdellovibrionales</taxon>
        <taxon>Pseudobdellovibrionaceae</taxon>
        <taxon>Micavibrio</taxon>
    </lineage>
</organism>
<protein>
    <submittedName>
        <fullName evidence="1">Uncharacterized protein</fullName>
    </submittedName>
</protein>
<accession>A0A7T5R3B6</accession>
<dbReference type="Proteomes" id="UP000595362">
    <property type="component" value="Chromosome"/>
</dbReference>
<reference evidence="1 2" key="1">
    <citation type="submission" date="2020-07" db="EMBL/GenBank/DDBJ databases">
        <title>Huge and variable diversity of episymbiotic CPR bacteria and DPANN archaea in groundwater ecosystems.</title>
        <authorList>
            <person name="He C.Y."/>
            <person name="Keren R."/>
            <person name="Whittaker M."/>
            <person name="Farag I.F."/>
            <person name="Doudna J."/>
            <person name="Cate J.H.D."/>
            <person name="Banfield J.F."/>
        </authorList>
    </citation>
    <scope>NUCLEOTIDE SEQUENCE [LARGE SCALE GENOMIC DNA]</scope>
    <source>
        <strain evidence="1">NC_groundwater_70_Ag_B-0.1um_54_66</strain>
    </source>
</reference>